<dbReference type="InterPro" id="IPR050288">
    <property type="entry name" value="Cellulose_deg_GH3"/>
</dbReference>
<evidence type="ECO:0000313" key="12">
    <source>
        <dbReference type="EMBL" id="KUJ17825.1"/>
    </source>
</evidence>
<dbReference type="Gene3D" id="3.20.20.300">
    <property type="entry name" value="Glycoside hydrolase, family 3, N-terminal domain"/>
    <property type="match status" value="1"/>
</dbReference>
<dbReference type="Gene3D" id="2.60.40.10">
    <property type="entry name" value="Immunoglobulins"/>
    <property type="match status" value="1"/>
</dbReference>
<dbReference type="InterPro" id="IPR026891">
    <property type="entry name" value="Fn3-like"/>
</dbReference>
<dbReference type="EC" id="3.2.1.21" evidence="4 10"/>
<dbReference type="SUPFAM" id="SSF52279">
    <property type="entry name" value="Beta-D-glucan exohydrolase, C-terminal domain"/>
    <property type="match status" value="1"/>
</dbReference>
<dbReference type="InterPro" id="IPR002772">
    <property type="entry name" value="Glyco_hydro_3_C"/>
</dbReference>
<keyword evidence="7 10" id="KW-0119">Carbohydrate metabolism</keyword>
<dbReference type="OrthoDB" id="10036721at2759"/>
<dbReference type="Gene3D" id="3.40.50.1700">
    <property type="entry name" value="Glycoside hydrolase family 3 C-terminal domain"/>
    <property type="match status" value="1"/>
</dbReference>
<dbReference type="GeneID" id="28824665"/>
<feature type="domain" description="PA14" evidence="11">
    <location>
        <begin position="401"/>
        <end position="560"/>
    </location>
</feature>
<dbReference type="SUPFAM" id="SSF51445">
    <property type="entry name" value="(Trans)glycosidases"/>
    <property type="match status" value="1"/>
</dbReference>
<dbReference type="InterPro" id="IPR036962">
    <property type="entry name" value="Glyco_hydro_3_N_sf"/>
</dbReference>
<evidence type="ECO:0000256" key="9">
    <source>
        <dbReference type="ARBA" id="ARBA00023326"/>
    </source>
</evidence>
<name>A0A194XCD0_MOLSC</name>
<evidence type="ECO:0000256" key="6">
    <source>
        <dbReference type="ARBA" id="ARBA00023180"/>
    </source>
</evidence>
<reference evidence="12 13" key="1">
    <citation type="submission" date="2015-10" db="EMBL/GenBank/DDBJ databases">
        <title>Full genome of DAOMC 229536 Phialocephala scopiformis, a fungal endophyte of spruce producing the potent anti-insectan compound rugulosin.</title>
        <authorList>
            <consortium name="DOE Joint Genome Institute"/>
            <person name="Walker A.K."/>
            <person name="Frasz S.L."/>
            <person name="Seifert K.A."/>
            <person name="Miller J.D."/>
            <person name="Mondo S.J."/>
            <person name="Labutti K."/>
            <person name="Lipzen A."/>
            <person name="Dockter R."/>
            <person name="Kennedy M."/>
            <person name="Grigoriev I.V."/>
            <person name="Spatafora J.W."/>
        </authorList>
    </citation>
    <scope>NUCLEOTIDE SEQUENCE [LARGE SCALE GENOMIC DNA]</scope>
    <source>
        <strain evidence="12 13">CBS 120377</strain>
    </source>
</reference>
<dbReference type="Pfam" id="PF01915">
    <property type="entry name" value="Glyco_hydro_3_C"/>
    <property type="match status" value="1"/>
</dbReference>
<dbReference type="SUPFAM" id="SSF56988">
    <property type="entry name" value="Anthrax protective antigen"/>
    <property type="match status" value="1"/>
</dbReference>
<gene>
    <name evidence="12" type="ORF">LY89DRAFT_684751</name>
</gene>
<dbReference type="Proteomes" id="UP000070700">
    <property type="component" value="Unassembled WGS sequence"/>
</dbReference>
<dbReference type="RefSeq" id="XP_018072180.1">
    <property type="nucleotide sequence ID" value="XM_018214939.1"/>
</dbReference>
<dbReference type="InterPro" id="IPR013783">
    <property type="entry name" value="Ig-like_fold"/>
</dbReference>
<keyword evidence="9 10" id="KW-0624">Polysaccharide degradation</keyword>
<evidence type="ECO:0000256" key="5">
    <source>
        <dbReference type="ARBA" id="ARBA00022801"/>
    </source>
</evidence>
<comment type="pathway">
    <text evidence="2 10">Glycan metabolism; cellulose degradation.</text>
</comment>
<evidence type="ECO:0000313" key="13">
    <source>
        <dbReference type="Proteomes" id="UP000070700"/>
    </source>
</evidence>
<accession>A0A194XCD0</accession>
<dbReference type="AlphaFoldDB" id="A0A194XCD0"/>
<dbReference type="UniPathway" id="UPA00696"/>
<evidence type="ECO:0000256" key="3">
    <source>
        <dbReference type="ARBA" id="ARBA00005336"/>
    </source>
</evidence>
<dbReference type="InterPro" id="IPR019800">
    <property type="entry name" value="Glyco_hydro_3_AS"/>
</dbReference>
<dbReference type="KEGG" id="psco:LY89DRAFT_684751"/>
<dbReference type="PANTHER" id="PTHR42715:SF10">
    <property type="entry name" value="BETA-GLUCOSIDASE"/>
    <property type="match status" value="1"/>
</dbReference>
<dbReference type="EMBL" id="KQ947414">
    <property type="protein sequence ID" value="KUJ17825.1"/>
    <property type="molecule type" value="Genomic_DNA"/>
</dbReference>
<dbReference type="InterPro" id="IPR017853">
    <property type="entry name" value="GH"/>
</dbReference>
<keyword evidence="13" id="KW-1185">Reference proteome</keyword>
<dbReference type="InterPro" id="IPR037524">
    <property type="entry name" value="PA14/GLEYA"/>
</dbReference>
<keyword evidence="8 10" id="KW-0326">Glycosidase</keyword>
<evidence type="ECO:0000256" key="8">
    <source>
        <dbReference type="ARBA" id="ARBA00023295"/>
    </source>
</evidence>
<dbReference type="PROSITE" id="PS51820">
    <property type="entry name" value="PA14"/>
    <property type="match status" value="1"/>
</dbReference>
<dbReference type="InParanoid" id="A0A194XCD0"/>
<dbReference type="SMART" id="SM01217">
    <property type="entry name" value="Fn3_like"/>
    <property type="match status" value="1"/>
</dbReference>
<dbReference type="PROSITE" id="PS00775">
    <property type="entry name" value="GLYCOSYL_HYDROL_F3"/>
    <property type="match status" value="1"/>
</dbReference>
<dbReference type="InterPro" id="IPR036881">
    <property type="entry name" value="Glyco_hydro_3_C_sf"/>
</dbReference>
<dbReference type="GO" id="GO:0030245">
    <property type="term" value="P:cellulose catabolic process"/>
    <property type="evidence" value="ECO:0007669"/>
    <property type="project" value="UniProtKB-UniPathway"/>
</dbReference>
<evidence type="ECO:0000256" key="10">
    <source>
        <dbReference type="RuleBase" id="RU361161"/>
    </source>
</evidence>
<dbReference type="PANTHER" id="PTHR42715">
    <property type="entry name" value="BETA-GLUCOSIDASE"/>
    <property type="match status" value="1"/>
</dbReference>
<evidence type="ECO:0000256" key="4">
    <source>
        <dbReference type="ARBA" id="ARBA00012744"/>
    </source>
</evidence>
<organism evidence="12 13">
    <name type="scientific">Mollisia scopiformis</name>
    <name type="common">Conifer needle endophyte fungus</name>
    <name type="synonym">Phialocephala scopiformis</name>
    <dbReference type="NCBI Taxonomy" id="149040"/>
    <lineage>
        <taxon>Eukaryota</taxon>
        <taxon>Fungi</taxon>
        <taxon>Dikarya</taxon>
        <taxon>Ascomycota</taxon>
        <taxon>Pezizomycotina</taxon>
        <taxon>Leotiomycetes</taxon>
        <taxon>Helotiales</taxon>
        <taxon>Mollisiaceae</taxon>
        <taxon>Mollisia</taxon>
    </lineage>
</organism>
<evidence type="ECO:0000256" key="1">
    <source>
        <dbReference type="ARBA" id="ARBA00000448"/>
    </source>
</evidence>
<dbReference type="Pfam" id="PF14310">
    <property type="entry name" value="Fn3-like"/>
    <property type="match status" value="1"/>
</dbReference>
<dbReference type="Gene3D" id="2.60.120.260">
    <property type="entry name" value="Galactose-binding domain-like"/>
    <property type="match status" value="1"/>
</dbReference>
<evidence type="ECO:0000259" key="11">
    <source>
        <dbReference type="PROSITE" id="PS51820"/>
    </source>
</evidence>
<dbReference type="PRINTS" id="PR00133">
    <property type="entry name" value="GLHYDRLASE3"/>
</dbReference>
<dbReference type="GO" id="GO:0008422">
    <property type="term" value="F:beta-glucosidase activity"/>
    <property type="evidence" value="ECO:0007669"/>
    <property type="project" value="UniProtKB-EC"/>
</dbReference>
<comment type="similarity">
    <text evidence="3 10">Belongs to the glycosyl hydrolase 3 family.</text>
</comment>
<dbReference type="Pfam" id="PF00933">
    <property type="entry name" value="Glyco_hydro_3"/>
    <property type="match status" value="1"/>
</dbReference>
<keyword evidence="6" id="KW-0325">Glycoprotein</keyword>
<protein>
    <recommendedName>
        <fullName evidence="4 10">beta-glucosidase</fullName>
        <ecNumber evidence="4 10">3.2.1.21</ecNumber>
    </recommendedName>
</protein>
<comment type="catalytic activity">
    <reaction evidence="1 10">
        <text>Hydrolysis of terminal, non-reducing beta-D-glucosyl residues with release of beta-D-glucose.</text>
        <dbReference type="EC" id="3.2.1.21"/>
    </reaction>
</comment>
<dbReference type="InterPro" id="IPR011658">
    <property type="entry name" value="PA14_dom"/>
</dbReference>
<keyword evidence="5 10" id="KW-0378">Hydrolase</keyword>
<proteinExistence type="inferred from homology"/>
<sequence length="835" mass="91577">MSSPNSEEQFISTTLSQLSLEEKVALLSGSSFVAASGVPRLGIPNPNLLDSVNGVKSPSFESTSTLCFPSTSCLGATWNPRLLERMGKTLAGQAVEKGVSVILGPAVNIHRDPRGGRNFECFSEDPLVTGKLAAALINGIQDRGDVAACPKHFVGNESETKRRFYGVEADSRTLREIYLAAFQYLLRESTPKALMTAYNKIDGVYCSESPIIKDILRDEWGFKGCVMSDWFGTRSQLPALYAGLDLEMPGPSVFRGTPLVEEVKHGRVNMEVIDERVQRVLSLIHKTADSRGIGRPPVPQSELSDLARLVASEGIVLLKNKDSTLPLDFNSNARIAVIGAAAKDPPIGGGGSARVAPQYLQMPLDCIISACTDPSLVSFSIGCKNNCTIPEVELQSTCAKNSQPGIDVEYFVYGSSRAVLEEYLPSTKTTMLGFLKPPLTQETFSHFTVSTTITPKSSGKHTLAIQATGAFEFFVGEEMALVDDMQPPPSVEDFLFVPEALERKCWVQMEAGKPYAVKAVVQPYVPAEETGEPRVYSAKLCFEEAYSKDDLSLEAINKAKSSDVAIIFAGRNAEMESEGFDLDSIKLPEDQEQIISDVARASKKTVLVLYGGNPIDVSTYEHLVDVILFAHFPGQEGSQAITDILTGKVCPNGRLATSWPVKLEDVPTFNNFPAKQRIDGSWEIQYAEGLGIGYRADGYTPRYPLGFGLSYTEFRCTDLQLSWIESEESLAVDLCLANTGKIDGHEVVQVYISERRAVVSRPKKELKAFSKCWIEAGKMERVRMVIDKRTAFSWWDNRTIGGGERWRAEPGDFEVQVGGLSQNFVLEEGFCWRGL</sequence>
<evidence type="ECO:0000256" key="2">
    <source>
        <dbReference type="ARBA" id="ARBA00004987"/>
    </source>
</evidence>
<evidence type="ECO:0000256" key="7">
    <source>
        <dbReference type="ARBA" id="ARBA00023277"/>
    </source>
</evidence>
<dbReference type="Pfam" id="PF07691">
    <property type="entry name" value="PA14"/>
    <property type="match status" value="1"/>
</dbReference>
<dbReference type="STRING" id="149040.A0A194XCD0"/>
<dbReference type="InterPro" id="IPR001764">
    <property type="entry name" value="Glyco_hydro_3_N"/>
</dbReference>